<dbReference type="Proteomes" id="UP000580250">
    <property type="component" value="Unassembled WGS sequence"/>
</dbReference>
<comment type="caution">
    <text evidence="13">The sequence shown here is derived from an EMBL/GenBank/DDBJ whole genome shotgun (WGS) entry which is preliminary data.</text>
</comment>
<name>A0A6V7TLK7_MELEN</name>
<dbReference type="Gene3D" id="3.30.70.330">
    <property type="match status" value="1"/>
</dbReference>
<protein>
    <recommendedName>
        <fullName evidence="9">Peptidyl-prolyl cis-trans isomerase</fullName>
        <shortName evidence="9">PPIase</shortName>
        <ecNumber evidence="9">5.2.1.8</ecNumber>
    </recommendedName>
</protein>
<evidence type="ECO:0000256" key="10">
    <source>
        <dbReference type="SAM" id="MobiDB-lite"/>
    </source>
</evidence>
<evidence type="ECO:0000313" key="13">
    <source>
        <dbReference type="EMBL" id="CAD2126027.1"/>
    </source>
</evidence>
<feature type="compositionally biased region" description="Basic and acidic residues" evidence="10">
    <location>
        <begin position="436"/>
        <end position="447"/>
    </location>
</feature>
<organism evidence="13 14">
    <name type="scientific">Meloidogyne enterolobii</name>
    <name type="common">Root-knot nematode worm</name>
    <name type="synonym">Meloidogyne mayaguensis</name>
    <dbReference type="NCBI Taxonomy" id="390850"/>
    <lineage>
        <taxon>Eukaryota</taxon>
        <taxon>Metazoa</taxon>
        <taxon>Ecdysozoa</taxon>
        <taxon>Nematoda</taxon>
        <taxon>Chromadorea</taxon>
        <taxon>Rhabditida</taxon>
        <taxon>Tylenchina</taxon>
        <taxon>Tylenchomorpha</taxon>
        <taxon>Tylenchoidea</taxon>
        <taxon>Meloidogynidae</taxon>
        <taxon>Meloidogyninae</taxon>
        <taxon>Meloidogyne</taxon>
    </lineage>
</organism>
<evidence type="ECO:0000256" key="9">
    <source>
        <dbReference type="RuleBase" id="RU365081"/>
    </source>
</evidence>
<keyword evidence="7 9" id="KW-0539">Nucleus</keyword>
<feature type="compositionally biased region" description="Basic and acidic residues" evidence="10">
    <location>
        <begin position="392"/>
        <end position="419"/>
    </location>
</feature>
<keyword evidence="5 9" id="KW-0697">Rotamase</keyword>
<dbReference type="SMART" id="SM00360">
    <property type="entry name" value="RRM"/>
    <property type="match status" value="1"/>
</dbReference>
<dbReference type="PRINTS" id="PR00153">
    <property type="entry name" value="CSAPPISMRASE"/>
</dbReference>
<evidence type="ECO:0000256" key="6">
    <source>
        <dbReference type="ARBA" id="ARBA00023235"/>
    </source>
</evidence>
<dbReference type="InterPro" id="IPR002130">
    <property type="entry name" value="Cyclophilin-type_PPIase_dom"/>
</dbReference>
<dbReference type="GO" id="GO:0003755">
    <property type="term" value="F:peptidyl-prolyl cis-trans isomerase activity"/>
    <property type="evidence" value="ECO:0007669"/>
    <property type="project" value="UniProtKB-UniRule"/>
</dbReference>
<comment type="subcellular location">
    <subcellularLocation>
        <location evidence="3 9">Nucleus</location>
    </subcellularLocation>
</comment>
<keyword evidence="4 8" id="KW-0694">RNA-binding</keyword>
<dbReference type="EMBL" id="CAJEWN010000004">
    <property type="protein sequence ID" value="CAD2126027.1"/>
    <property type="molecule type" value="Genomic_DNA"/>
</dbReference>
<dbReference type="GO" id="GO:0005634">
    <property type="term" value="C:nucleus"/>
    <property type="evidence" value="ECO:0007669"/>
    <property type="project" value="UniProtKB-SubCell"/>
</dbReference>
<dbReference type="InterPro" id="IPR012677">
    <property type="entry name" value="Nucleotide-bd_a/b_plait_sf"/>
</dbReference>
<comment type="function">
    <text evidence="2 9">PPIases accelerate the folding of proteins. It catalyzes the cis-trans isomerization of proline imidic peptide bonds in oligopeptides.</text>
</comment>
<dbReference type="InterPro" id="IPR035542">
    <property type="entry name" value="CRIP"/>
</dbReference>
<dbReference type="SUPFAM" id="SSF50891">
    <property type="entry name" value="Cyclophilin-like"/>
    <property type="match status" value="1"/>
</dbReference>
<proteinExistence type="inferred from homology"/>
<dbReference type="InterPro" id="IPR000504">
    <property type="entry name" value="RRM_dom"/>
</dbReference>
<evidence type="ECO:0000256" key="2">
    <source>
        <dbReference type="ARBA" id="ARBA00002388"/>
    </source>
</evidence>
<comment type="similarity">
    <text evidence="9">Belongs to the cyclophilin-type PPIase family. PPIL4 subfamily.</text>
</comment>
<dbReference type="PANTHER" id="PTHR45843">
    <property type="entry name" value="PEPTIDYL-PROLYL CIS-TRANS ISOMERASE-LIKE 4"/>
    <property type="match status" value="1"/>
</dbReference>
<dbReference type="GO" id="GO:0003723">
    <property type="term" value="F:RNA binding"/>
    <property type="evidence" value="ECO:0007669"/>
    <property type="project" value="UniProtKB-UniRule"/>
</dbReference>
<dbReference type="PROSITE" id="PS50072">
    <property type="entry name" value="CSA_PPIASE_2"/>
    <property type="match status" value="1"/>
</dbReference>
<dbReference type="InterPro" id="IPR035538">
    <property type="entry name" value="Cyclophilin_PPIL4"/>
</dbReference>
<evidence type="ECO:0000256" key="3">
    <source>
        <dbReference type="ARBA" id="ARBA00004123"/>
    </source>
</evidence>
<dbReference type="AlphaFoldDB" id="A0A6V7TLK7"/>
<dbReference type="OrthoDB" id="2083at2759"/>
<reference evidence="13 14" key="1">
    <citation type="submission" date="2020-08" db="EMBL/GenBank/DDBJ databases">
        <authorList>
            <person name="Koutsovoulos G."/>
            <person name="Danchin GJ E."/>
        </authorList>
    </citation>
    <scope>NUCLEOTIDE SEQUENCE [LARGE SCALE GENOMIC DNA]</scope>
</reference>
<gene>
    <name evidence="13" type="ORF">MENT_LOCUS1429</name>
</gene>
<sequence>MAVLIETTLGDLVIDLFIKERPNTCKNFLKLCKTKYYNLCQFFTIETNYIAQTGDPTNTGRGGESIFGTLFGEQANYFEMEKVPKLKHTRRGLVSMINNGEGLIGSQFFITLADELDFLDGKHCIFGQVAEGLETLSKLNEELVNETNRPYRDIRIAHTIILDDPFEDPPRLKIPRRSPSPTIDILKLENQLALDERIDENEGKTAEEIKKELEQKEMKEHAQILEMVGDLHYAEERPPDNVLFVCKLNPATNDEDLEIIFSRFGTILNCEVIRNRRTKDSLQYAFIEFETPEQCEKAFMKMDNVLIDDRRIHVDFSQSVAKNYQWDRKLKSGAKSIEQKMSSSPSKDATIRRSDHQRSSTSDRRRDDKKERKRRDESNEDDGRREKRKISRRDVEREESSKYERYSSRDKHSSRDHWERKRRSSSRSRERRRHDRNGEDLRERRRR</sequence>
<feature type="compositionally biased region" description="Basic residues" evidence="10">
    <location>
        <begin position="420"/>
        <end position="435"/>
    </location>
</feature>
<dbReference type="SUPFAM" id="SSF54928">
    <property type="entry name" value="RNA-binding domain, RBD"/>
    <property type="match status" value="1"/>
</dbReference>
<feature type="domain" description="PPIase cyclophilin-type" evidence="11">
    <location>
        <begin position="6"/>
        <end position="161"/>
    </location>
</feature>
<feature type="compositionally biased region" description="Basic and acidic residues" evidence="10">
    <location>
        <begin position="349"/>
        <end position="385"/>
    </location>
</feature>
<dbReference type="Pfam" id="PF00160">
    <property type="entry name" value="Pro_isomerase"/>
    <property type="match status" value="1"/>
</dbReference>
<dbReference type="InterPro" id="IPR029000">
    <property type="entry name" value="Cyclophilin-like_dom_sf"/>
</dbReference>
<dbReference type="FunFam" id="2.40.100.10:FF:000079">
    <property type="entry name" value="Peptidyl-prolyl cis-trans isomerase"/>
    <property type="match status" value="1"/>
</dbReference>
<evidence type="ECO:0000259" key="11">
    <source>
        <dbReference type="PROSITE" id="PS50072"/>
    </source>
</evidence>
<comment type="catalytic activity">
    <reaction evidence="1 9">
        <text>[protein]-peptidylproline (omega=180) = [protein]-peptidylproline (omega=0)</text>
        <dbReference type="Rhea" id="RHEA:16237"/>
        <dbReference type="Rhea" id="RHEA-COMP:10747"/>
        <dbReference type="Rhea" id="RHEA-COMP:10748"/>
        <dbReference type="ChEBI" id="CHEBI:83833"/>
        <dbReference type="ChEBI" id="CHEBI:83834"/>
        <dbReference type="EC" id="5.2.1.8"/>
    </reaction>
</comment>
<dbReference type="PANTHER" id="PTHR45843:SF1">
    <property type="entry name" value="PEPTIDYL-PROLYL CIS-TRANS ISOMERASE-LIKE 4"/>
    <property type="match status" value="1"/>
</dbReference>
<evidence type="ECO:0000256" key="8">
    <source>
        <dbReference type="PROSITE-ProRule" id="PRU00176"/>
    </source>
</evidence>
<dbReference type="EC" id="5.2.1.8" evidence="9"/>
<dbReference type="InterPro" id="IPR035979">
    <property type="entry name" value="RBD_domain_sf"/>
</dbReference>
<dbReference type="CDD" id="cd01921">
    <property type="entry name" value="cyclophilin_RRM"/>
    <property type="match status" value="1"/>
</dbReference>
<evidence type="ECO:0000256" key="1">
    <source>
        <dbReference type="ARBA" id="ARBA00000971"/>
    </source>
</evidence>
<dbReference type="Gene3D" id="2.40.100.10">
    <property type="entry name" value="Cyclophilin-like"/>
    <property type="match status" value="1"/>
</dbReference>
<accession>A0A6V7TLK7</accession>
<evidence type="ECO:0000256" key="5">
    <source>
        <dbReference type="ARBA" id="ARBA00023110"/>
    </source>
</evidence>
<evidence type="ECO:0000313" key="14">
    <source>
        <dbReference type="Proteomes" id="UP000580250"/>
    </source>
</evidence>
<evidence type="ECO:0000256" key="7">
    <source>
        <dbReference type="ARBA" id="ARBA00023242"/>
    </source>
</evidence>
<evidence type="ECO:0000259" key="12">
    <source>
        <dbReference type="PROSITE" id="PS50102"/>
    </source>
</evidence>
<feature type="region of interest" description="Disordered" evidence="10">
    <location>
        <begin position="335"/>
        <end position="447"/>
    </location>
</feature>
<dbReference type="FunFam" id="3.30.70.330:FF:000287">
    <property type="entry name" value="Peptidyl-prolyl cis-trans isomerase"/>
    <property type="match status" value="1"/>
</dbReference>
<dbReference type="PROSITE" id="PS50102">
    <property type="entry name" value="RRM"/>
    <property type="match status" value="1"/>
</dbReference>
<dbReference type="Pfam" id="PF00076">
    <property type="entry name" value="RRM_1"/>
    <property type="match status" value="1"/>
</dbReference>
<keyword evidence="6 9" id="KW-0413">Isomerase</keyword>
<feature type="domain" description="RRM" evidence="12">
    <location>
        <begin position="241"/>
        <end position="319"/>
    </location>
</feature>
<evidence type="ECO:0000256" key="4">
    <source>
        <dbReference type="ARBA" id="ARBA00022884"/>
    </source>
</evidence>
<dbReference type="CDD" id="cd12235">
    <property type="entry name" value="RRM_PPIL4"/>
    <property type="match status" value="1"/>
</dbReference>